<name>A0ABT5YD37_9GAMM</name>
<comment type="caution">
    <text evidence="2">The sequence shown here is derived from an EMBL/GenBank/DDBJ whole genome shotgun (WGS) entry which is preliminary data.</text>
</comment>
<accession>A0ABT5YD37</accession>
<reference evidence="2" key="1">
    <citation type="submission" date="2022-07" db="EMBL/GenBank/DDBJ databases">
        <title>Marinobacter iranensis a new bacterium isolate from a hipersaline lake in Iran.</title>
        <authorList>
            <person name="Mohammad A.M.A."/>
            <person name="Cristina S.-P."/>
            <person name="Antonio V."/>
        </authorList>
    </citation>
    <scope>NUCLEOTIDE SEQUENCE</scope>
    <source>
        <strain evidence="2">71-i</strain>
    </source>
</reference>
<organism evidence="2 3">
    <name type="scientific">Marinobacter iranensis</name>
    <dbReference type="NCBI Taxonomy" id="2962607"/>
    <lineage>
        <taxon>Bacteria</taxon>
        <taxon>Pseudomonadati</taxon>
        <taxon>Pseudomonadota</taxon>
        <taxon>Gammaproteobacteria</taxon>
        <taxon>Pseudomonadales</taxon>
        <taxon>Marinobacteraceae</taxon>
        <taxon>Marinobacter</taxon>
    </lineage>
</organism>
<keyword evidence="3" id="KW-1185">Reference proteome</keyword>
<evidence type="ECO:0000313" key="3">
    <source>
        <dbReference type="Proteomes" id="UP001143391"/>
    </source>
</evidence>
<dbReference type="Proteomes" id="UP001143391">
    <property type="component" value="Unassembled WGS sequence"/>
</dbReference>
<proteinExistence type="predicted"/>
<dbReference type="PANTHER" id="PTHR11102:SF160">
    <property type="entry name" value="ERAD-ASSOCIATED E3 UBIQUITIN-PROTEIN LIGASE COMPONENT HRD3"/>
    <property type="match status" value="1"/>
</dbReference>
<dbReference type="Gene3D" id="1.25.40.10">
    <property type="entry name" value="Tetratricopeptide repeat domain"/>
    <property type="match status" value="1"/>
</dbReference>
<gene>
    <name evidence="2" type="ORF">NLU14_14590</name>
</gene>
<protein>
    <recommendedName>
        <fullName evidence="4">Sel1 repeat family protein</fullName>
    </recommendedName>
</protein>
<sequence length="236" mass="26212">MKKIVNRSERDPYQREQQALFDQPYIDPLTKYLAEHQGDPARESVLQQVRQERDLRCNAVAGQYASEPATEAVLERYDAGYSYSCPEQVAAFEERVNRQASEPEAETAKVDPANDSGVSDQTLSDCYLLTTIRNYSAARKVCHEPANNGDVRSQANMAMIAHAFEDYTSAREWAEKAAPASGAAAFLLGQMYSTGRGVGQDLDQAVYWYNEAARQGHKEAQAALDRHLEDPPAGDT</sequence>
<dbReference type="SMART" id="SM00671">
    <property type="entry name" value="SEL1"/>
    <property type="match status" value="1"/>
</dbReference>
<dbReference type="RefSeq" id="WP_275707735.1">
    <property type="nucleotide sequence ID" value="NZ_JANCMW010000009.1"/>
</dbReference>
<dbReference type="EMBL" id="JANCMW010000009">
    <property type="protein sequence ID" value="MDF0751451.1"/>
    <property type="molecule type" value="Genomic_DNA"/>
</dbReference>
<feature type="compositionally biased region" description="Basic and acidic residues" evidence="1">
    <location>
        <begin position="1"/>
        <end position="14"/>
    </location>
</feature>
<evidence type="ECO:0008006" key="4">
    <source>
        <dbReference type="Google" id="ProtNLM"/>
    </source>
</evidence>
<evidence type="ECO:0000256" key="1">
    <source>
        <dbReference type="SAM" id="MobiDB-lite"/>
    </source>
</evidence>
<dbReference type="InterPro" id="IPR050767">
    <property type="entry name" value="Sel1_AlgK"/>
</dbReference>
<evidence type="ECO:0000313" key="2">
    <source>
        <dbReference type="EMBL" id="MDF0751451.1"/>
    </source>
</evidence>
<dbReference type="InterPro" id="IPR011990">
    <property type="entry name" value="TPR-like_helical_dom_sf"/>
</dbReference>
<dbReference type="SUPFAM" id="SSF81901">
    <property type="entry name" value="HCP-like"/>
    <property type="match status" value="1"/>
</dbReference>
<dbReference type="Pfam" id="PF08238">
    <property type="entry name" value="Sel1"/>
    <property type="match status" value="2"/>
</dbReference>
<feature type="region of interest" description="Disordered" evidence="1">
    <location>
        <begin position="1"/>
        <end position="21"/>
    </location>
</feature>
<dbReference type="PANTHER" id="PTHR11102">
    <property type="entry name" value="SEL-1-LIKE PROTEIN"/>
    <property type="match status" value="1"/>
</dbReference>
<feature type="region of interest" description="Disordered" evidence="1">
    <location>
        <begin position="97"/>
        <end position="116"/>
    </location>
</feature>
<dbReference type="InterPro" id="IPR006597">
    <property type="entry name" value="Sel1-like"/>
</dbReference>